<comment type="similarity">
    <text evidence="3">Belongs to the CCNDBP1 family.</text>
</comment>
<dbReference type="Pfam" id="PF20936">
    <property type="entry name" value="GCIP_C"/>
    <property type="match status" value="1"/>
</dbReference>
<keyword evidence="5" id="KW-0539">Nucleus</keyword>
<dbReference type="EMBL" id="DS469531">
    <property type="protein sequence ID" value="EDO45943.1"/>
    <property type="molecule type" value="Genomic_DNA"/>
</dbReference>
<sequence length="288" mass="31407">MTFRAVSKEATKLAAMYSKPPIPNPEELQGVLTGFETSIIAMLTVFLSLPASQGKALHKRIQTTVSAIVEDSKILVQSLMKHNDNSNQAINQSAGALWECCDSFHSFPLDNKYTVLDVFKMVSELVKDALSEVEQAQTNNGRENTNSPSQTDGTNEQGWSSHDAQLVAPCVGVVKACRSCLKKVSTAIRTNGKATSHQLVQELDSMEEILQKISPSVDDLVSSLYAPMNHTTVANKVGWNIGATCVNTSFVSRNSHFTEEADNTWLDFLTKAIDHNLAKMSSALEAQS</sequence>
<dbReference type="FunFam" id="1.20.1420.10:FF:000020">
    <property type="entry name" value="Putative cyclin-d1-binding protein 1 log isoform 2"/>
    <property type="match status" value="1"/>
</dbReference>
<protein>
    <recommendedName>
        <fullName evidence="12">Cyclin-D1-binding protein 1 homolog</fullName>
    </recommendedName>
</protein>
<dbReference type="FunFam" id="1.20.1410.10:FF:000005">
    <property type="entry name" value="cyclin-D1-binding protein 1"/>
    <property type="match status" value="1"/>
</dbReference>
<dbReference type="GO" id="GO:0005634">
    <property type="term" value="C:nucleus"/>
    <property type="evidence" value="ECO:0000318"/>
    <property type="project" value="GO_Central"/>
</dbReference>
<dbReference type="Proteomes" id="UP000001593">
    <property type="component" value="Unassembled WGS sequence"/>
</dbReference>
<reference evidence="10 11" key="1">
    <citation type="journal article" date="2007" name="Science">
        <title>Sea anemone genome reveals ancestral eumetazoan gene repertoire and genomic organization.</title>
        <authorList>
            <person name="Putnam N.H."/>
            <person name="Srivastava M."/>
            <person name="Hellsten U."/>
            <person name="Dirks B."/>
            <person name="Chapman J."/>
            <person name="Salamov A."/>
            <person name="Terry A."/>
            <person name="Shapiro H."/>
            <person name="Lindquist E."/>
            <person name="Kapitonov V.V."/>
            <person name="Jurka J."/>
            <person name="Genikhovich G."/>
            <person name="Grigoriev I.V."/>
            <person name="Lucas S.M."/>
            <person name="Steele R.E."/>
            <person name="Finnerty J.R."/>
            <person name="Technau U."/>
            <person name="Martindale M.Q."/>
            <person name="Rokhsar D.S."/>
        </authorList>
    </citation>
    <scope>NUCLEOTIDE SEQUENCE [LARGE SCALE GENOMIC DNA]</scope>
    <source>
        <strain evidence="11">CH2 X CH6</strain>
    </source>
</reference>
<proteinExistence type="inferred from homology"/>
<evidence type="ECO:0000313" key="11">
    <source>
        <dbReference type="Proteomes" id="UP000001593"/>
    </source>
</evidence>
<evidence type="ECO:0000313" key="10">
    <source>
        <dbReference type="EMBL" id="EDO45943.1"/>
    </source>
</evidence>
<dbReference type="STRING" id="45351.A7RRG2"/>
<comment type="subcellular location">
    <subcellularLocation>
        <location evidence="2">Cytoplasm</location>
    </subcellularLocation>
    <subcellularLocation>
        <location evidence="1">Nucleus</location>
    </subcellularLocation>
</comment>
<keyword evidence="4" id="KW-0963">Cytoplasm</keyword>
<feature type="region of interest" description="Disordered" evidence="7">
    <location>
        <begin position="134"/>
        <end position="159"/>
    </location>
</feature>
<dbReference type="OMA" id="HEATKFC"/>
<evidence type="ECO:0000256" key="1">
    <source>
        <dbReference type="ARBA" id="ARBA00004123"/>
    </source>
</evidence>
<dbReference type="InterPro" id="IPR049318">
    <property type="entry name" value="GCIP_C"/>
</dbReference>
<evidence type="ECO:0000259" key="8">
    <source>
        <dbReference type="Pfam" id="PF13324"/>
    </source>
</evidence>
<feature type="domain" description="Cyclin-D1-binding protein 1-like C-terminal" evidence="9">
    <location>
        <begin position="151"/>
        <end position="237"/>
    </location>
</feature>
<dbReference type="GO" id="GO:0005737">
    <property type="term" value="C:cytoplasm"/>
    <property type="evidence" value="ECO:0007669"/>
    <property type="project" value="UniProtKB-SubCell"/>
</dbReference>
<dbReference type="InParanoid" id="A7RRG2"/>
<evidence type="ECO:0000256" key="6">
    <source>
        <dbReference type="ARBA" id="ARBA00023306"/>
    </source>
</evidence>
<organism evidence="10 11">
    <name type="scientific">Nematostella vectensis</name>
    <name type="common">Starlet sea anemone</name>
    <dbReference type="NCBI Taxonomy" id="45351"/>
    <lineage>
        <taxon>Eukaryota</taxon>
        <taxon>Metazoa</taxon>
        <taxon>Cnidaria</taxon>
        <taxon>Anthozoa</taxon>
        <taxon>Hexacorallia</taxon>
        <taxon>Actiniaria</taxon>
        <taxon>Edwardsiidae</taxon>
        <taxon>Nematostella</taxon>
    </lineage>
</organism>
<dbReference type="PANTHER" id="PTHR15492:SF1">
    <property type="entry name" value="CYCLIN-D1-BINDING PROTEIN 1"/>
    <property type="match status" value="1"/>
</dbReference>
<evidence type="ECO:0000256" key="4">
    <source>
        <dbReference type="ARBA" id="ARBA00022490"/>
    </source>
</evidence>
<dbReference type="PANTHER" id="PTHR15492">
    <property type="entry name" value="CYCLIN D1-BINDING PROTEIN 1"/>
    <property type="match status" value="1"/>
</dbReference>
<evidence type="ECO:0000259" key="9">
    <source>
        <dbReference type="Pfam" id="PF20936"/>
    </source>
</evidence>
<evidence type="ECO:0008006" key="12">
    <source>
        <dbReference type="Google" id="ProtNLM"/>
    </source>
</evidence>
<dbReference type="Pfam" id="PF13324">
    <property type="entry name" value="GCIP_N"/>
    <property type="match status" value="1"/>
</dbReference>
<dbReference type="AlphaFoldDB" id="A7RRG2"/>
<keyword evidence="6" id="KW-0131">Cell cycle</keyword>
<name>A7RRG2_NEMVE</name>
<dbReference type="PhylomeDB" id="A7RRG2"/>
<gene>
    <name evidence="10" type="ORF">NEMVEDRAFT_v1g161869</name>
</gene>
<keyword evidence="11" id="KW-1185">Reference proteome</keyword>
<dbReference type="eggNOG" id="ENOG502SGCW">
    <property type="taxonomic scope" value="Eukaryota"/>
</dbReference>
<feature type="domain" description="Cyclin-D1-binding protein 1-like N-terminal" evidence="8">
    <location>
        <begin position="3"/>
        <end position="138"/>
    </location>
</feature>
<evidence type="ECO:0000256" key="7">
    <source>
        <dbReference type="SAM" id="MobiDB-lite"/>
    </source>
</evidence>
<dbReference type="InterPro" id="IPR026907">
    <property type="entry name" value="GCIP-like"/>
</dbReference>
<dbReference type="Gene3D" id="1.20.1420.10">
    <property type="entry name" value="Talin, central domain"/>
    <property type="match status" value="1"/>
</dbReference>
<evidence type="ECO:0000256" key="3">
    <source>
        <dbReference type="ARBA" id="ARBA00008940"/>
    </source>
</evidence>
<evidence type="ECO:0000256" key="2">
    <source>
        <dbReference type="ARBA" id="ARBA00004496"/>
    </source>
</evidence>
<accession>A7RRG2</accession>
<dbReference type="HOGENOM" id="CLU_067580_0_0_1"/>
<dbReference type="InterPro" id="IPR049317">
    <property type="entry name" value="GCIP-like_N"/>
</dbReference>
<evidence type="ECO:0000256" key="5">
    <source>
        <dbReference type="ARBA" id="ARBA00023242"/>
    </source>
</evidence>
<dbReference type="Gene3D" id="1.20.1410.10">
    <property type="entry name" value="I/LWEQ domain"/>
    <property type="match status" value="1"/>
</dbReference>